<evidence type="ECO:0000313" key="3">
    <source>
        <dbReference type="Proteomes" id="UP000183769"/>
    </source>
</evidence>
<evidence type="ECO:0000313" key="2">
    <source>
        <dbReference type="EMBL" id="SFP61362.1"/>
    </source>
</evidence>
<gene>
    <name evidence="2" type="ORF">SAMN05216277_105115</name>
</gene>
<dbReference type="EMBL" id="FOXI01000005">
    <property type="protein sequence ID" value="SFP61362.1"/>
    <property type="molecule type" value="Genomic_DNA"/>
</dbReference>
<name>A0A1I5RS68_9EURY</name>
<protein>
    <submittedName>
        <fullName evidence="2">Uncharacterized protein</fullName>
    </submittedName>
</protein>
<keyword evidence="1" id="KW-0472">Membrane</keyword>
<dbReference type="Pfam" id="PF23960">
    <property type="entry name" value="DUF7289"/>
    <property type="match status" value="1"/>
</dbReference>
<accession>A0A1I5RS68</accession>
<dbReference type="RefSeq" id="WP_074877669.1">
    <property type="nucleotide sequence ID" value="NZ_FOXI01000005.1"/>
</dbReference>
<dbReference type="OrthoDB" id="118051at2157"/>
<keyword evidence="1" id="KW-0812">Transmembrane</keyword>
<dbReference type="AlphaFoldDB" id="A0A1I5RS68"/>
<keyword evidence="3" id="KW-1185">Reference proteome</keyword>
<sequence>MFRDRRGVSETVGFVLVFSLVMLTVGTVLTVGYAGLQDARDAERVNNAERAFDVLANNIEDIIDGGAPSRGTEIRLAEASIGPGEPITLNISGFAADGSRQFSTGNDSLGTIAYEADGTRIRYAGGAVTRVQSDGSTLLGDPNFLISNDSVIIPIVELTVQERTIAGSRTVLVRSERNLNDVEVDRTGIDRLAINLSTPAAGAWETYFEDEGMDCSRPDGDDGTRLTCEFEAADEFRVQLVRFTIDVTFD</sequence>
<dbReference type="Proteomes" id="UP000183769">
    <property type="component" value="Unassembled WGS sequence"/>
</dbReference>
<reference evidence="3" key="1">
    <citation type="submission" date="2016-10" db="EMBL/GenBank/DDBJ databases">
        <authorList>
            <person name="Varghese N."/>
            <person name="Submissions S."/>
        </authorList>
    </citation>
    <scope>NUCLEOTIDE SEQUENCE [LARGE SCALE GENOMIC DNA]</scope>
    <source>
        <strain evidence="3">CGMCC 1.10329</strain>
    </source>
</reference>
<dbReference type="InterPro" id="IPR055713">
    <property type="entry name" value="DUF7289"/>
</dbReference>
<organism evidence="2 3">
    <name type="scientific">Halolamina pelagica</name>
    <dbReference type="NCBI Taxonomy" id="699431"/>
    <lineage>
        <taxon>Archaea</taxon>
        <taxon>Methanobacteriati</taxon>
        <taxon>Methanobacteriota</taxon>
        <taxon>Stenosarchaea group</taxon>
        <taxon>Halobacteria</taxon>
        <taxon>Halobacteriales</taxon>
        <taxon>Haloferacaceae</taxon>
    </lineage>
</organism>
<evidence type="ECO:0000256" key="1">
    <source>
        <dbReference type="SAM" id="Phobius"/>
    </source>
</evidence>
<keyword evidence="1" id="KW-1133">Transmembrane helix</keyword>
<feature type="transmembrane region" description="Helical" evidence="1">
    <location>
        <begin position="12"/>
        <end position="36"/>
    </location>
</feature>
<proteinExistence type="predicted"/>